<dbReference type="AlphaFoldDB" id="A0A081NEE8"/>
<feature type="chain" id="PRO_5001760703" evidence="2">
    <location>
        <begin position="19"/>
        <end position="123"/>
    </location>
</feature>
<evidence type="ECO:0000256" key="2">
    <source>
        <dbReference type="SAM" id="SignalP"/>
    </source>
</evidence>
<organism evidence="3 4">
    <name type="scientific">Endozoicomonas numazuensis</name>
    <dbReference type="NCBI Taxonomy" id="1137799"/>
    <lineage>
        <taxon>Bacteria</taxon>
        <taxon>Pseudomonadati</taxon>
        <taxon>Pseudomonadota</taxon>
        <taxon>Gammaproteobacteria</taxon>
        <taxon>Oceanospirillales</taxon>
        <taxon>Endozoicomonadaceae</taxon>
        <taxon>Endozoicomonas</taxon>
    </lineage>
</organism>
<dbReference type="EMBL" id="JOKH01000004">
    <property type="protein sequence ID" value="KEQ16821.1"/>
    <property type="molecule type" value="Genomic_DNA"/>
</dbReference>
<name>A0A081NEE8_9GAMM</name>
<evidence type="ECO:0000313" key="4">
    <source>
        <dbReference type="Proteomes" id="UP000028073"/>
    </source>
</evidence>
<dbReference type="Pfam" id="PF04076">
    <property type="entry name" value="BOF"/>
    <property type="match status" value="1"/>
</dbReference>
<gene>
    <name evidence="3" type="ORF">GZ78_19330</name>
</gene>
<keyword evidence="1 2" id="KW-0732">Signal</keyword>
<dbReference type="PANTHER" id="PTHR36571:SF1">
    <property type="entry name" value="PROTEIN YGIW"/>
    <property type="match status" value="1"/>
</dbReference>
<evidence type="ECO:0000313" key="3">
    <source>
        <dbReference type="EMBL" id="KEQ16821.1"/>
    </source>
</evidence>
<dbReference type="STRING" id="1137799.GZ78_19330"/>
<dbReference type="OrthoDB" id="598245at2"/>
<protein>
    <submittedName>
        <fullName evidence="3">Uncharacterized protein</fullName>
    </submittedName>
</protein>
<reference evidence="3 4" key="1">
    <citation type="submission" date="2014-06" db="EMBL/GenBank/DDBJ databases">
        <title>Whole Genome Sequences of Three Symbiotic Endozoicomonas Bacteria.</title>
        <authorList>
            <person name="Neave M.J."/>
            <person name="Apprill A."/>
            <person name="Voolstra C.R."/>
        </authorList>
    </citation>
    <scope>NUCLEOTIDE SEQUENCE [LARGE SCALE GENOMIC DNA]</scope>
    <source>
        <strain evidence="3 4">DSM 25634</strain>
    </source>
</reference>
<evidence type="ECO:0000256" key="1">
    <source>
        <dbReference type="ARBA" id="ARBA00022729"/>
    </source>
</evidence>
<dbReference type="Gene3D" id="2.40.50.200">
    <property type="entry name" value="Bacterial OB-fold"/>
    <property type="match status" value="1"/>
</dbReference>
<dbReference type="SUPFAM" id="SSF101756">
    <property type="entry name" value="Hypothetical protein YgiW"/>
    <property type="match status" value="1"/>
</dbReference>
<feature type="signal peptide" evidence="2">
    <location>
        <begin position="1"/>
        <end position="18"/>
    </location>
</feature>
<dbReference type="RefSeq" id="WP_051786316.1">
    <property type="nucleotide sequence ID" value="NZ_JOKH01000004.1"/>
</dbReference>
<dbReference type="Proteomes" id="UP000028073">
    <property type="component" value="Unassembled WGS sequence"/>
</dbReference>
<dbReference type="PANTHER" id="PTHR36571">
    <property type="entry name" value="PROTEIN YGIW"/>
    <property type="match status" value="1"/>
</dbReference>
<dbReference type="InterPro" id="IPR005220">
    <property type="entry name" value="CarO-like"/>
</dbReference>
<dbReference type="InterPro" id="IPR036700">
    <property type="entry name" value="BOBF_sf"/>
</dbReference>
<accession>A0A081NEE8</accession>
<sequence length="123" mass="13853">MKGLFFSGLCLLSLPAFSENYFPLPSPVASSEAHDYKKQSIDQVIEKSDDEELVRLSGQIIKKLKCSTYLFRDKTGEIQIQIEDDDIPQKGLLFGSPTIIKGEVTKNPSKPIVVEAEKIRYIF</sequence>
<keyword evidence="4" id="KW-1185">Reference proteome</keyword>
<proteinExistence type="predicted"/>
<dbReference type="NCBIfam" id="NF033674">
    <property type="entry name" value="stress_OB_fold"/>
    <property type="match status" value="1"/>
</dbReference>
<comment type="caution">
    <text evidence="3">The sequence shown here is derived from an EMBL/GenBank/DDBJ whole genome shotgun (WGS) entry which is preliminary data.</text>
</comment>